<comment type="caution">
    <text evidence="1">The sequence shown here is derived from an EMBL/GenBank/DDBJ whole genome shotgun (WGS) entry which is preliminary data.</text>
</comment>
<sequence length="45" mass="5667">MSTPFWKKLSKRLKKRFEKKKILRSWNGFCCIPSRSQYFYPKFYL</sequence>
<accession>U2P6I0</accession>
<organism evidence="1 2">
    <name type="scientific">Eubacterium ramulus ATCC 29099</name>
    <dbReference type="NCBI Taxonomy" id="1256908"/>
    <lineage>
        <taxon>Bacteria</taxon>
        <taxon>Bacillati</taxon>
        <taxon>Bacillota</taxon>
        <taxon>Clostridia</taxon>
        <taxon>Eubacteriales</taxon>
        <taxon>Eubacteriaceae</taxon>
        <taxon>Eubacterium</taxon>
    </lineage>
</organism>
<keyword evidence="2" id="KW-1185">Reference proteome</keyword>
<evidence type="ECO:0000313" key="1">
    <source>
        <dbReference type="EMBL" id="ERK46100.1"/>
    </source>
</evidence>
<gene>
    <name evidence="1" type="ORF">HMPREF0373_01895</name>
</gene>
<dbReference type="AlphaFoldDB" id="U2P6I0"/>
<dbReference type="HOGENOM" id="CLU_3199976_0_0_9"/>
<name>U2P6I0_EUBRA</name>
<reference evidence="1 2" key="1">
    <citation type="submission" date="2013-06" db="EMBL/GenBank/DDBJ databases">
        <authorList>
            <person name="Weinstock G."/>
            <person name="Sodergren E."/>
            <person name="Lobos E.A."/>
            <person name="Fulton L."/>
            <person name="Fulton R."/>
            <person name="Courtney L."/>
            <person name="Fronick C."/>
            <person name="O'Laughlin M."/>
            <person name="Godfrey J."/>
            <person name="Wilson R.M."/>
            <person name="Miner T."/>
            <person name="Farmer C."/>
            <person name="Delehaunty K."/>
            <person name="Cordes M."/>
            <person name="Minx P."/>
            <person name="Tomlinson C."/>
            <person name="Chen J."/>
            <person name="Wollam A."/>
            <person name="Pepin K.H."/>
            <person name="Bhonagiri V."/>
            <person name="Zhang X."/>
            <person name="Warren W."/>
            <person name="Mitreva M."/>
            <person name="Mardis E.R."/>
            <person name="Wilson R.K."/>
        </authorList>
    </citation>
    <scope>NUCLEOTIDE SEQUENCE [LARGE SCALE GENOMIC DNA]</scope>
    <source>
        <strain evidence="1 2">ATCC 29099</strain>
    </source>
</reference>
<evidence type="ECO:0000313" key="2">
    <source>
        <dbReference type="Proteomes" id="UP000016608"/>
    </source>
</evidence>
<proteinExistence type="predicted"/>
<dbReference type="EMBL" id="AWVJ01000116">
    <property type="protein sequence ID" value="ERK46100.1"/>
    <property type="molecule type" value="Genomic_DNA"/>
</dbReference>
<protein>
    <submittedName>
        <fullName evidence="1">Uncharacterized protein</fullName>
    </submittedName>
</protein>
<dbReference type="Proteomes" id="UP000016608">
    <property type="component" value="Unassembled WGS sequence"/>
</dbReference>